<dbReference type="Pfam" id="PF03473">
    <property type="entry name" value="MOSC"/>
    <property type="match status" value="1"/>
</dbReference>
<dbReference type="AlphaFoldDB" id="A0A6J7D5C6"/>
<evidence type="ECO:0000313" key="2">
    <source>
        <dbReference type="EMBL" id="CAB4864328.1"/>
    </source>
</evidence>
<sequence length="148" mass="15842">MVSLESGDEPTILESVEAITGRGLAGDRYLLDEPGPHSGDNITLIEREAYEHLAAEGLAVEEPLLRRNLVVTGIDLNDLVGRDFMIGPVQCRGSELCHPCHYIESLTHPGVLKALVMRGGLRAEIVSGGIINVGDEIVPSPTTRPPIA</sequence>
<evidence type="ECO:0000259" key="1">
    <source>
        <dbReference type="PROSITE" id="PS51340"/>
    </source>
</evidence>
<dbReference type="PROSITE" id="PS51340">
    <property type="entry name" value="MOSC"/>
    <property type="match status" value="1"/>
</dbReference>
<dbReference type="EMBL" id="CAFBLU010000004">
    <property type="protein sequence ID" value="CAB4864328.1"/>
    <property type="molecule type" value="Genomic_DNA"/>
</dbReference>
<organism evidence="2">
    <name type="scientific">freshwater metagenome</name>
    <dbReference type="NCBI Taxonomy" id="449393"/>
    <lineage>
        <taxon>unclassified sequences</taxon>
        <taxon>metagenomes</taxon>
        <taxon>ecological metagenomes</taxon>
    </lineage>
</organism>
<dbReference type="SUPFAM" id="SSF50800">
    <property type="entry name" value="PK beta-barrel domain-like"/>
    <property type="match status" value="1"/>
</dbReference>
<dbReference type="InterPro" id="IPR011037">
    <property type="entry name" value="Pyrv_Knase-like_insert_dom_sf"/>
</dbReference>
<dbReference type="Gene3D" id="2.40.33.20">
    <property type="entry name" value="PK beta-barrel domain-like"/>
    <property type="match status" value="1"/>
</dbReference>
<dbReference type="PANTHER" id="PTHR36930">
    <property type="entry name" value="METAL-SULFUR CLUSTER BIOSYNTHESIS PROTEINS YUAD-RELATED"/>
    <property type="match status" value="1"/>
</dbReference>
<dbReference type="GO" id="GO:0003824">
    <property type="term" value="F:catalytic activity"/>
    <property type="evidence" value="ECO:0007669"/>
    <property type="project" value="InterPro"/>
</dbReference>
<reference evidence="2" key="1">
    <citation type="submission" date="2020-05" db="EMBL/GenBank/DDBJ databases">
        <authorList>
            <person name="Chiriac C."/>
            <person name="Salcher M."/>
            <person name="Ghai R."/>
            <person name="Kavagutti S V."/>
        </authorList>
    </citation>
    <scope>NUCLEOTIDE SEQUENCE</scope>
</reference>
<protein>
    <submittedName>
        <fullName evidence="2">Unannotated protein</fullName>
    </submittedName>
</protein>
<proteinExistence type="predicted"/>
<dbReference type="InterPro" id="IPR052716">
    <property type="entry name" value="MOSC_domain"/>
</dbReference>
<dbReference type="GO" id="GO:0030151">
    <property type="term" value="F:molybdenum ion binding"/>
    <property type="evidence" value="ECO:0007669"/>
    <property type="project" value="InterPro"/>
</dbReference>
<gene>
    <name evidence="2" type="ORF">UFOPK3444_00360</name>
</gene>
<name>A0A6J7D5C6_9ZZZZ</name>
<feature type="domain" description="MOSC" evidence="1">
    <location>
        <begin position="11"/>
        <end position="140"/>
    </location>
</feature>
<dbReference type="GO" id="GO:0030170">
    <property type="term" value="F:pyridoxal phosphate binding"/>
    <property type="evidence" value="ECO:0007669"/>
    <property type="project" value="InterPro"/>
</dbReference>
<accession>A0A6J7D5C6</accession>
<dbReference type="InterPro" id="IPR005302">
    <property type="entry name" value="MoCF_Sase_C"/>
</dbReference>
<dbReference type="PANTHER" id="PTHR36930:SF1">
    <property type="entry name" value="MOSC DOMAIN-CONTAINING PROTEIN"/>
    <property type="match status" value="1"/>
</dbReference>